<name>A0A4Q9FLW6_9FLAO</name>
<proteinExistence type="predicted"/>
<dbReference type="EMBL" id="SIRS01000005">
    <property type="protein sequence ID" value="TBN14624.1"/>
    <property type="molecule type" value="Genomic_DNA"/>
</dbReference>
<sequence length="107" mass="11703">MIYKGVLVLGGVLVGAAVGVLLAPDKGSNTRENLKKEGKDIKDKITEDFSEVKGDLSKAATSGKEKLKEELKHVASKTSYQTEKAITFIEKQLAILKEKNRTLQKTN</sequence>
<dbReference type="SUPFAM" id="SSF58113">
    <property type="entry name" value="Apolipoprotein A-I"/>
    <property type="match status" value="1"/>
</dbReference>
<evidence type="ECO:0000313" key="2">
    <source>
        <dbReference type="Proteomes" id="UP000292372"/>
    </source>
</evidence>
<dbReference type="AlphaFoldDB" id="A0A4Q9FLW6"/>
<dbReference type="Proteomes" id="UP000292372">
    <property type="component" value="Unassembled WGS sequence"/>
</dbReference>
<dbReference type="Pfam" id="PF12732">
    <property type="entry name" value="YtxH"/>
    <property type="match status" value="1"/>
</dbReference>
<dbReference type="OrthoDB" id="598035at2"/>
<protein>
    <submittedName>
        <fullName evidence="1">YtxH domain-containing protein</fullName>
    </submittedName>
</protein>
<evidence type="ECO:0000313" key="1">
    <source>
        <dbReference type="EMBL" id="TBN14624.1"/>
    </source>
</evidence>
<dbReference type="RefSeq" id="WP_130937745.1">
    <property type="nucleotide sequence ID" value="NZ_BMEE01000002.1"/>
</dbReference>
<organism evidence="1 2">
    <name type="scientific">Hyunsoonleella pacifica</name>
    <dbReference type="NCBI Taxonomy" id="1080224"/>
    <lineage>
        <taxon>Bacteria</taxon>
        <taxon>Pseudomonadati</taxon>
        <taxon>Bacteroidota</taxon>
        <taxon>Flavobacteriia</taxon>
        <taxon>Flavobacteriales</taxon>
        <taxon>Flavobacteriaceae</taxon>
    </lineage>
</organism>
<comment type="caution">
    <text evidence="1">The sequence shown here is derived from an EMBL/GenBank/DDBJ whole genome shotgun (WGS) entry which is preliminary data.</text>
</comment>
<keyword evidence="2" id="KW-1185">Reference proteome</keyword>
<reference evidence="1 2" key="1">
    <citation type="journal article" date="2015" name="Int. J. Syst. Evol. Microbiol.">
        <title>Hyunsoonleella pacifica sp. nov., isolated from seawater of South Pacific Gyre.</title>
        <authorList>
            <person name="Gao X."/>
            <person name="Zhang Z."/>
            <person name="Dai X."/>
            <person name="Zhang X.H."/>
        </authorList>
    </citation>
    <scope>NUCLEOTIDE SEQUENCE [LARGE SCALE GENOMIC DNA]</scope>
    <source>
        <strain evidence="1 2">SW033</strain>
    </source>
</reference>
<gene>
    <name evidence="1" type="ORF">EYD46_13720</name>
</gene>
<dbReference type="InterPro" id="IPR024623">
    <property type="entry name" value="YtxH"/>
</dbReference>
<accession>A0A4Q9FLW6</accession>